<reference evidence="2" key="1">
    <citation type="submission" date="2015-08" db="UniProtKB">
        <authorList>
            <consortium name="WormBaseParasite"/>
        </authorList>
    </citation>
    <scope>IDENTIFICATION</scope>
</reference>
<organism evidence="2">
    <name type="scientific">Strongyloides stercoralis</name>
    <name type="common">Threadworm</name>
    <dbReference type="NCBI Taxonomy" id="6248"/>
    <lineage>
        <taxon>Eukaryota</taxon>
        <taxon>Metazoa</taxon>
        <taxon>Ecdysozoa</taxon>
        <taxon>Nematoda</taxon>
        <taxon>Chromadorea</taxon>
        <taxon>Rhabditida</taxon>
        <taxon>Tylenchina</taxon>
        <taxon>Panagrolaimomorpha</taxon>
        <taxon>Strongyloidoidea</taxon>
        <taxon>Strongyloididae</taxon>
        <taxon>Strongyloides</taxon>
    </lineage>
</organism>
<dbReference type="AlphaFoldDB" id="A0A0K0EQV2"/>
<accession>A0A0K0EQV2</accession>
<dbReference type="WBParaSite" id="SSTP_0001183300.1">
    <property type="protein sequence ID" value="SSTP_0001183300.1"/>
    <property type="gene ID" value="SSTP_0001183300"/>
</dbReference>
<evidence type="ECO:0000313" key="2">
    <source>
        <dbReference type="WBParaSite" id="SSTP_0001183300.1"/>
    </source>
</evidence>
<dbReference type="Proteomes" id="UP000035681">
    <property type="component" value="Unplaced"/>
</dbReference>
<evidence type="ECO:0000313" key="3">
    <source>
        <dbReference type="WBParaSite" id="TCONS_00003899.p1"/>
    </source>
</evidence>
<dbReference type="STRING" id="6248.A0A0K0EQV2"/>
<keyword evidence="1" id="KW-1185">Reference proteome</keyword>
<proteinExistence type="predicted"/>
<dbReference type="WBParaSite" id="TCONS_00003899.p1">
    <property type="protein sequence ID" value="TCONS_00003899.p1"/>
    <property type="gene ID" value="XLOC_000609"/>
</dbReference>
<protein>
    <submittedName>
        <fullName evidence="3">TRAF-type domain-containing protein</fullName>
    </submittedName>
</protein>
<sequence length="244" mass="28575">MENYIENNEYFSLTSCLICPSPIGKCKYCSISLNECKLEDHYLICQNIVSIKHLDLRSHLSNCPAFVIVCQRQWNRQSLSNDAKKALKKYTRYEKGAKICLSNTIDIIAAQLDQQLIKEYFLIPRKDRVNLRDFFNPINPPLPLRIKFQKTFVESKDKNGANKLLIRDSSDEEKDEKLKLRKKKKTPYEDCYLCKLDPTAQHLHVLGNQNITSKNEENNDNKKVNRISKKILEPFYELHNLYVS</sequence>
<evidence type="ECO:0000313" key="1">
    <source>
        <dbReference type="Proteomes" id="UP000035681"/>
    </source>
</evidence>
<name>A0A0K0EQV2_STRER</name>